<reference evidence="2" key="2">
    <citation type="submission" date="2019-10" db="EMBL/GenBank/DDBJ databases">
        <title>A de novo genome assembly of a pear dwarfing rootstock.</title>
        <authorList>
            <person name="Wang F."/>
            <person name="Wang J."/>
            <person name="Li S."/>
            <person name="Zhang Y."/>
            <person name="Fang M."/>
            <person name="Ma L."/>
            <person name="Zhao Y."/>
            <person name="Jiang S."/>
        </authorList>
    </citation>
    <scope>NUCLEOTIDE SEQUENCE [LARGE SCALE GENOMIC DNA]</scope>
</reference>
<dbReference type="Proteomes" id="UP000327157">
    <property type="component" value="Chromosome 11"/>
</dbReference>
<evidence type="ECO:0000313" key="2">
    <source>
        <dbReference type="Proteomes" id="UP000327157"/>
    </source>
</evidence>
<keyword evidence="1" id="KW-0808">Transferase</keyword>
<dbReference type="GO" id="GO:0006744">
    <property type="term" value="P:ubiquinone biosynthetic process"/>
    <property type="evidence" value="ECO:0007669"/>
    <property type="project" value="TreeGrafter"/>
</dbReference>
<reference evidence="1 2" key="3">
    <citation type="submission" date="2019-11" db="EMBL/GenBank/DDBJ databases">
        <title>A de novo genome assembly of a pear dwarfing rootstock.</title>
        <authorList>
            <person name="Wang F."/>
            <person name="Wang J."/>
            <person name="Li S."/>
            <person name="Zhang Y."/>
            <person name="Fang M."/>
            <person name="Ma L."/>
            <person name="Zhao Y."/>
            <person name="Jiang S."/>
        </authorList>
    </citation>
    <scope>NUCLEOTIDE SEQUENCE [LARGE SCALE GENOMIC DNA]</scope>
    <source>
        <strain evidence="1">S2</strain>
        <tissue evidence="1">Leaf</tissue>
    </source>
</reference>
<dbReference type="PANTHER" id="PTHR43851">
    <property type="match status" value="1"/>
</dbReference>
<sequence length="115" mass="12689">MLPSPIAEFRLSKTMVNLGVLCIWGISCVGPRVRKCFGAAKDYPKSFVDDYIRMVLACANGDNDTVLEMSRRLGFISGTKVFGYGIGIHLLQSEGLKNMPKKTEINSKDIFLLGN</sequence>
<evidence type="ECO:0000313" key="1">
    <source>
        <dbReference type="EMBL" id="KAB2605421.1"/>
    </source>
</evidence>
<keyword evidence="1" id="KW-0418">Kinase</keyword>
<comment type="caution">
    <text evidence="1">The sequence shown here is derived from an EMBL/GenBank/DDBJ whole genome shotgun (WGS) entry which is preliminary data.</text>
</comment>
<accession>A0A5N5FV04</accession>
<dbReference type="AlphaFoldDB" id="A0A5N5FV04"/>
<proteinExistence type="predicted"/>
<reference evidence="1 2" key="1">
    <citation type="submission" date="2019-09" db="EMBL/GenBank/DDBJ databases">
        <authorList>
            <person name="Ou C."/>
        </authorList>
    </citation>
    <scope>NUCLEOTIDE SEQUENCE [LARGE SCALE GENOMIC DNA]</scope>
    <source>
        <strain evidence="1">S2</strain>
        <tissue evidence="1">Leaf</tissue>
    </source>
</reference>
<name>A0A5N5FV04_9ROSA</name>
<dbReference type="EMBL" id="SMOL01000559">
    <property type="protein sequence ID" value="KAB2605421.1"/>
    <property type="molecule type" value="Genomic_DNA"/>
</dbReference>
<dbReference type="PANTHER" id="PTHR43851:SF3">
    <property type="entry name" value="COENZYME Q8"/>
    <property type="match status" value="1"/>
</dbReference>
<dbReference type="GO" id="GO:0016301">
    <property type="term" value="F:kinase activity"/>
    <property type="evidence" value="ECO:0007669"/>
    <property type="project" value="UniProtKB-KW"/>
</dbReference>
<dbReference type="InterPro" id="IPR051409">
    <property type="entry name" value="Atypical_kinase_ADCK"/>
</dbReference>
<keyword evidence="2" id="KW-1185">Reference proteome</keyword>
<organism evidence="1 2">
    <name type="scientific">Pyrus ussuriensis x Pyrus communis</name>
    <dbReference type="NCBI Taxonomy" id="2448454"/>
    <lineage>
        <taxon>Eukaryota</taxon>
        <taxon>Viridiplantae</taxon>
        <taxon>Streptophyta</taxon>
        <taxon>Embryophyta</taxon>
        <taxon>Tracheophyta</taxon>
        <taxon>Spermatophyta</taxon>
        <taxon>Magnoliopsida</taxon>
        <taxon>eudicotyledons</taxon>
        <taxon>Gunneridae</taxon>
        <taxon>Pentapetalae</taxon>
        <taxon>rosids</taxon>
        <taxon>fabids</taxon>
        <taxon>Rosales</taxon>
        <taxon>Rosaceae</taxon>
        <taxon>Amygdaloideae</taxon>
        <taxon>Maleae</taxon>
        <taxon>Pyrus</taxon>
    </lineage>
</organism>
<gene>
    <name evidence="1" type="ORF">D8674_005138</name>
</gene>
<protein>
    <submittedName>
        <fullName evidence="1">AarF domain-containing protein kinase 4-like</fullName>
    </submittedName>
</protein>